<proteinExistence type="inferred from homology"/>
<evidence type="ECO:0000313" key="6">
    <source>
        <dbReference type="Proteomes" id="UP000823775"/>
    </source>
</evidence>
<dbReference type="EMBL" id="JACEIK010000111">
    <property type="protein sequence ID" value="MCD7449931.1"/>
    <property type="molecule type" value="Genomic_DNA"/>
</dbReference>
<comment type="similarity">
    <text evidence="1">Belongs to the methyltransferase superfamily. RsmH family.</text>
</comment>
<dbReference type="InterPro" id="IPR023397">
    <property type="entry name" value="SAM-dep_MeTrfase_MraW_recog"/>
</dbReference>
<dbReference type="PANTHER" id="PTHR11265:SF0">
    <property type="entry name" value="12S RRNA N4-METHYLCYTIDINE METHYLTRANSFERASE"/>
    <property type="match status" value="1"/>
</dbReference>
<dbReference type="SUPFAM" id="SSF81799">
    <property type="entry name" value="Putative methyltransferase TM0872, insert domain"/>
    <property type="match status" value="1"/>
</dbReference>
<evidence type="ECO:0000256" key="4">
    <source>
        <dbReference type="ARBA" id="ARBA00022691"/>
    </source>
</evidence>
<dbReference type="InterPro" id="IPR002903">
    <property type="entry name" value="RsmH"/>
</dbReference>
<keyword evidence="4" id="KW-0949">S-adenosyl-L-methionine</keyword>
<keyword evidence="6" id="KW-1185">Reference proteome</keyword>
<evidence type="ECO:0000256" key="1">
    <source>
        <dbReference type="ARBA" id="ARBA00010396"/>
    </source>
</evidence>
<gene>
    <name evidence="5" type="ORF">HAX54_002456</name>
</gene>
<sequence>MMHATLKAEDILNSWPADEVGRVLREYGEESNWYSLQNRIVKACLHGGLHSTNELVDLIQNSTSRTKGGFLFQFEDRIVKQAFLNIMNCNEVDGGGVEDEEGKRQGRRKINLDAVKEEAWIKQSDSESLKKGDVIDVVVDLEGDLRFPEDEELYQLFQHLKLSNHNSFLIVLGLYSSCTVVHNELSLMKL</sequence>
<evidence type="ECO:0000313" key="5">
    <source>
        <dbReference type="EMBL" id="MCD7449931.1"/>
    </source>
</evidence>
<name>A0ABS8RT33_DATST</name>
<evidence type="ECO:0000256" key="3">
    <source>
        <dbReference type="ARBA" id="ARBA00022679"/>
    </source>
</evidence>
<comment type="caution">
    <text evidence="5">The sequence shown here is derived from an EMBL/GenBank/DDBJ whole genome shotgun (WGS) entry which is preliminary data.</text>
</comment>
<reference evidence="5 6" key="1">
    <citation type="journal article" date="2021" name="BMC Genomics">
        <title>Datura genome reveals duplications of psychoactive alkaloid biosynthetic genes and high mutation rate following tissue culture.</title>
        <authorList>
            <person name="Rajewski A."/>
            <person name="Carter-House D."/>
            <person name="Stajich J."/>
            <person name="Litt A."/>
        </authorList>
    </citation>
    <scope>NUCLEOTIDE SEQUENCE [LARGE SCALE GENOMIC DNA]</scope>
    <source>
        <strain evidence="5">AR-01</strain>
    </source>
</reference>
<dbReference type="Gene3D" id="1.10.150.170">
    <property type="entry name" value="Putative methyltransferase TM0872, insert domain"/>
    <property type="match status" value="1"/>
</dbReference>
<dbReference type="Proteomes" id="UP000823775">
    <property type="component" value="Unassembled WGS sequence"/>
</dbReference>
<evidence type="ECO:0000256" key="2">
    <source>
        <dbReference type="ARBA" id="ARBA00022603"/>
    </source>
</evidence>
<organism evidence="5 6">
    <name type="scientific">Datura stramonium</name>
    <name type="common">Jimsonweed</name>
    <name type="synonym">Common thornapple</name>
    <dbReference type="NCBI Taxonomy" id="4076"/>
    <lineage>
        <taxon>Eukaryota</taxon>
        <taxon>Viridiplantae</taxon>
        <taxon>Streptophyta</taxon>
        <taxon>Embryophyta</taxon>
        <taxon>Tracheophyta</taxon>
        <taxon>Spermatophyta</taxon>
        <taxon>Magnoliopsida</taxon>
        <taxon>eudicotyledons</taxon>
        <taxon>Gunneridae</taxon>
        <taxon>Pentapetalae</taxon>
        <taxon>asterids</taxon>
        <taxon>lamiids</taxon>
        <taxon>Solanales</taxon>
        <taxon>Solanaceae</taxon>
        <taxon>Solanoideae</taxon>
        <taxon>Datureae</taxon>
        <taxon>Datura</taxon>
    </lineage>
</organism>
<dbReference type="Pfam" id="PF01795">
    <property type="entry name" value="Methyltransf_5"/>
    <property type="match status" value="1"/>
</dbReference>
<keyword evidence="2" id="KW-0489">Methyltransferase</keyword>
<accession>A0ABS8RT33</accession>
<protein>
    <submittedName>
        <fullName evidence="5">Uncharacterized protein</fullName>
    </submittedName>
</protein>
<dbReference type="PANTHER" id="PTHR11265">
    <property type="entry name" value="S-ADENOSYL-METHYLTRANSFERASE MRAW"/>
    <property type="match status" value="1"/>
</dbReference>
<keyword evidence="3" id="KW-0808">Transferase</keyword>